<dbReference type="OrthoDB" id="308440at2759"/>
<dbReference type="PROSITE" id="PS51375">
    <property type="entry name" value="PPR"/>
    <property type="match status" value="7"/>
</dbReference>
<keyword evidence="1" id="KW-0677">Repeat</keyword>
<dbReference type="Proteomes" id="UP000634136">
    <property type="component" value="Unassembled WGS sequence"/>
</dbReference>
<comment type="caution">
    <text evidence="3">The sequence shown here is derived from an EMBL/GenBank/DDBJ whole genome shotgun (WGS) entry which is preliminary data.</text>
</comment>
<feature type="repeat" description="PPR" evidence="2">
    <location>
        <begin position="513"/>
        <end position="547"/>
    </location>
</feature>
<dbReference type="Pfam" id="PF13041">
    <property type="entry name" value="PPR_2"/>
    <property type="match status" value="3"/>
</dbReference>
<dbReference type="GO" id="GO:0099402">
    <property type="term" value="P:plant organ development"/>
    <property type="evidence" value="ECO:0007669"/>
    <property type="project" value="UniProtKB-ARBA"/>
</dbReference>
<feature type="repeat" description="PPR" evidence="2">
    <location>
        <begin position="412"/>
        <end position="446"/>
    </location>
</feature>
<dbReference type="GO" id="GO:0009451">
    <property type="term" value="P:RNA modification"/>
    <property type="evidence" value="ECO:0007669"/>
    <property type="project" value="InterPro"/>
</dbReference>
<dbReference type="GO" id="GO:0003723">
    <property type="term" value="F:RNA binding"/>
    <property type="evidence" value="ECO:0007669"/>
    <property type="project" value="InterPro"/>
</dbReference>
<feature type="repeat" description="PPR" evidence="2">
    <location>
        <begin position="312"/>
        <end position="346"/>
    </location>
</feature>
<accession>A0A834WX31</accession>
<dbReference type="NCBIfam" id="TIGR00756">
    <property type="entry name" value="PPR"/>
    <property type="match status" value="5"/>
</dbReference>
<protein>
    <submittedName>
        <fullName evidence="3">Putative pentatricopeptide repeat-containing protein</fullName>
    </submittedName>
</protein>
<dbReference type="PANTHER" id="PTHR47926:SF452">
    <property type="entry name" value="PENTATRICOPEPTIDE REPEAT-CONTAINING PROTEIN"/>
    <property type="match status" value="1"/>
</dbReference>
<dbReference type="AlphaFoldDB" id="A0A834WX31"/>
<feature type="repeat" description="PPR" evidence="2">
    <location>
        <begin position="649"/>
        <end position="679"/>
    </location>
</feature>
<keyword evidence="4" id="KW-1185">Reference proteome</keyword>
<dbReference type="EMBL" id="JAAIUW010000004">
    <property type="protein sequence ID" value="KAF7833898.1"/>
    <property type="molecule type" value="Genomic_DNA"/>
</dbReference>
<feature type="repeat" description="PPR" evidence="2">
    <location>
        <begin position="583"/>
        <end position="613"/>
    </location>
</feature>
<name>A0A834WX31_9FABA</name>
<reference evidence="3" key="1">
    <citation type="submission" date="2020-09" db="EMBL/GenBank/DDBJ databases">
        <title>Genome-Enabled Discovery of Anthraquinone Biosynthesis in Senna tora.</title>
        <authorList>
            <person name="Kang S.-H."/>
            <person name="Pandey R.P."/>
            <person name="Lee C.-M."/>
            <person name="Sim J.-S."/>
            <person name="Jeong J.-T."/>
            <person name="Choi B.-S."/>
            <person name="Jung M."/>
            <person name="Ginzburg D."/>
            <person name="Zhao K."/>
            <person name="Won S.Y."/>
            <person name="Oh T.-J."/>
            <person name="Yu Y."/>
            <person name="Kim N.-H."/>
            <person name="Lee O.R."/>
            <person name="Lee T.-H."/>
            <person name="Bashyal P."/>
            <person name="Kim T.-S."/>
            <person name="Lee W.-H."/>
            <person name="Kawkins C."/>
            <person name="Kim C.-K."/>
            <person name="Kim J.S."/>
            <person name="Ahn B.O."/>
            <person name="Rhee S.Y."/>
            <person name="Sohng J.K."/>
        </authorList>
    </citation>
    <scope>NUCLEOTIDE SEQUENCE</scope>
    <source>
        <tissue evidence="3">Leaf</tissue>
    </source>
</reference>
<dbReference type="Gene3D" id="1.25.40.10">
    <property type="entry name" value="Tetratricopeptide repeat domain"/>
    <property type="match status" value="6"/>
</dbReference>
<dbReference type="InterPro" id="IPR011990">
    <property type="entry name" value="TPR-like_helical_dom_sf"/>
</dbReference>
<feature type="repeat" description="PPR" evidence="2">
    <location>
        <begin position="209"/>
        <end position="244"/>
    </location>
</feature>
<dbReference type="FunFam" id="1.25.40.10:FF:000158">
    <property type="entry name" value="pentatricopeptide repeat-containing protein At2g33680"/>
    <property type="match status" value="1"/>
</dbReference>
<proteinExistence type="predicted"/>
<evidence type="ECO:0000313" key="4">
    <source>
        <dbReference type="Proteomes" id="UP000634136"/>
    </source>
</evidence>
<evidence type="ECO:0000256" key="1">
    <source>
        <dbReference type="ARBA" id="ARBA00022737"/>
    </source>
</evidence>
<sequence>MTMNVIAYGTNMIWRGQNFHFTRMQTRIFCTIKTKLSTSYSLHISKNSIASFLDYCSGVHILRKLHARIFVCGLENCNYVGSKLLQCYARLSLLAESRCVFQRIISTDHSLWNSLLVGYYRAGNYEEVLIRYLDLKQQKIGLSDSTINVSLKSCIDLGRFYFGTEIHVDAFKFNLNADCFVGSSLIKLYSKNGKMDDATKVFDEITNGDLVVYTSIITAYAQFNHCADKAFQIAYSMQKKKLQPNRVTLVSLLQAAIQLGALLEGRAVHGYAIRKGIGMSDEIFETSLMDMYHKCGDSQMASLIFDKMDVRTVGSWNTMIVVYLQMGQALKAFHLFFQMMRQNIFPDLLTLANAILSCAYLNYLHQGKSIHGYMICMGVHPDLVASTALVCLYSKFDVTKAKKMFKSLGNKDAVVYNVMMDGFLNNDLYLEAINVFCEMVKMSVKPNVGSYLNVLSAISYLRDFRHAKSIHGYLLRHEFLINLEIVNQIIYTYAKCGYMFYAEKVFNRKKYKDLVSCTSMMMGYIWCGQHHEAIVLFRLMQKENLNLDSVTLVSLLQALSFLGCVGSIKEVHCFIYKGLLGRELSVINSLITAYAKGGRIDLARHLFEQMTDRCLTSWNAMIAAYGMHGNCIEVLKLFEQMKSEKVTPDEVTFTSILTACSHSGLVEEGLQVYRTMVEEYTIVPCEVHYSCIVDLLSRAGKLKEAYNLVKSLSLTKNSSAMCALLSACRLYADSEIERGKWDEVAQIRAMTKDIGMKRTPGYSLIQLDK</sequence>
<feature type="repeat" description="PPR" evidence="2">
    <location>
        <begin position="614"/>
        <end position="648"/>
    </location>
</feature>
<organism evidence="3 4">
    <name type="scientific">Senna tora</name>
    <dbReference type="NCBI Taxonomy" id="362788"/>
    <lineage>
        <taxon>Eukaryota</taxon>
        <taxon>Viridiplantae</taxon>
        <taxon>Streptophyta</taxon>
        <taxon>Embryophyta</taxon>
        <taxon>Tracheophyta</taxon>
        <taxon>Spermatophyta</taxon>
        <taxon>Magnoliopsida</taxon>
        <taxon>eudicotyledons</taxon>
        <taxon>Gunneridae</taxon>
        <taxon>Pentapetalae</taxon>
        <taxon>rosids</taxon>
        <taxon>fabids</taxon>
        <taxon>Fabales</taxon>
        <taxon>Fabaceae</taxon>
        <taxon>Caesalpinioideae</taxon>
        <taxon>Cassia clade</taxon>
        <taxon>Senna</taxon>
    </lineage>
</organism>
<dbReference type="InterPro" id="IPR046960">
    <property type="entry name" value="PPR_At4g14850-like_plant"/>
</dbReference>
<evidence type="ECO:0000256" key="2">
    <source>
        <dbReference type="PROSITE-ProRule" id="PRU00708"/>
    </source>
</evidence>
<dbReference type="Pfam" id="PF13812">
    <property type="entry name" value="PPR_3"/>
    <property type="match status" value="1"/>
</dbReference>
<gene>
    <name evidence="3" type="ORF">G2W53_008757</name>
</gene>
<evidence type="ECO:0000313" key="3">
    <source>
        <dbReference type="EMBL" id="KAF7833898.1"/>
    </source>
</evidence>
<dbReference type="InterPro" id="IPR002885">
    <property type="entry name" value="PPR_rpt"/>
</dbReference>
<dbReference type="PANTHER" id="PTHR47926">
    <property type="entry name" value="PENTATRICOPEPTIDE REPEAT-CONTAINING PROTEIN"/>
    <property type="match status" value="1"/>
</dbReference>
<dbReference type="Pfam" id="PF01535">
    <property type="entry name" value="PPR"/>
    <property type="match status" value="6"/>
</dbReference>